<evidence type="ECO:0000313" key="3">
    <source>
        <dbReference type="Proteomes" id="UP000050509"/>
    </source>
</evidence>
<evidence type="ECO:0000259" key="1">
    <source>
        <dbReference type="PROSITE" id="PS51186"/>
    </source>
</evidence>
<accession>A0A0P9D241</accession>
<dbReference type="PROSITE" id="PS51186">
    <property type="entry name" value="GNAT"/>
    <property type="match status" value="1"/>
</dbReference>
<dbReference type="InterPro" id="IPR051908">
    <property type="entry name" value="Ribosomal_N-acetyltransferase"/>
</dbReference>
<comment type="caution">
    <text evidence="2">The sequence shown here is derived from an EMBL/GenBank/DDBJ whole genome shotgun (WGS) entry which is preliminary data.</text>
</comment>
<dbReference type="SUPFAM" id="SSF55729">
    <property type="entry name" value="Acyl-CoA N-acyltransferases (Nat)"/>
    <property type="match status" value="1"/>
</dbReference>
<dbReference type="EMBL" id="LJCR01000360">
    <property type="protein sequence ID" value="KPV53030.1"/>
    <property type="molecule type" value="Genomic_DNA"/>
</dbReference>
<dbReference type="InterPro" id="IPR000182">
    <property type="entry name" value="GNAT_dom"/>
</dbReference>
<evidence type="ECO:0000313" key="2">
    <source>
        <dbReference type="EMBL" id="KPV53030.1"/>
    </source>
</evidence>
<dbReference type="GO" id="GO:0008999">
    <property type="term" value="F:protein-N-terminal-alanine acetyltransferase activity"/>
    <property type="evidence" value="ECO:0007669"/>
    <property type="project" value="TreeGrafter"/>
</dbReference>
<proteinExistence type="predicted"/>
<dbReference type="CDD" id="cd04301">
    <property type="entry name" value="NAT_SF"/>
    <property type="match status" value="1"/>
</dbReference>
<dbReference type="InterPro" id="IPR016181">
    <property type="entry name" value="Acyl_CoA_acyltransferase"/>
</dbReference>
<sequence length="174" mass="19037">MIRGTRINLRTVGPADLPMLDAWAADPEFASEYNFFGLVPPNAYTPRMAGDGTLSERHGTLLVVLPDGTPVGDVSFRDVMYGPGSGSRAYNIGIALAPEHRGQGYGSEAQQLLAAYLLATYPIMRIEASTDITNTPEQRALEKAGFQREGVLRKAQWRNGGWHDLVVYSQLRGE</sequence>
<dbReference type="Proteomes" id="UP000050509">
    <property type="component" value="Unassembled WGS sequence"/>
</dbReference>
<dbReference type="AlphaFoldDB" id="A0A0P9D241"/>
<keyword evidence="3" id="KW-1185">Reference proteome</keyword>
<protein>
    <recommendedName>
        <fullName evidence="1">N-acetyltransferase domain-containing protein</fullName>
    </recommendedName>
</protein>
<reference evidence="2 3" key="1">
    <citation type="submission" date="2015-09" db="EMBL/GenBank/DDBJ databases">
        <title>Draft genome sequence of Kouleothrix aurantiaca JCM 19913.</title>
        <authorList>
            <person name="Hemp J."/>
        </authorList>
    </citation>
    <scope>NUCLEOTIDE SEQUENCE [LARGE SCALE GENOMIC DNA]</scope>
    <source>
        <strain evidence="2 3">COM-B</strain>
    </source>
</reference>
<feature type="domain" description="N-acetyltransferase" evidence="1">
    <location>
        <begin position="7"/>
        <end position="174"/>
    </location>
</feature>
<name>A0A0P9D241_9CHLR</name>
<dbReference type="Gene3D" id="3.40.630.30">
    <property type="match status" value="1"/>
</dbReference>
<dbReference type="PANTHER" id="PTHR43441">
    <property type="entry name" value="RIBOSOMAL-PROTEIN-SERINE ACETYLTRANSFERASE"/>
    <property type="match status" value="1"/>
</dbReference>
<dbReference type="Pfam" id="PF13302">
    <property type="entry name" value="Acetyltransf_3"/>
    <property type="match status" value="1"/>
</dbReference>
<organism evidence="2 3">
    <name type="scientific">Kouleothrix aurantiaca</name>
    <dbReference type="NCBI Taxonomy" id="186479"/>
    <lineage>
        <taxon>Bacteria</taxon>
        <taxon>Bacillati</taxon>
        <taxon>Chloroflexota</taxon>
        <taxon>Chloroflexia</taxon>
        <taxon>Chloroflexales</taxon>
        <taxon>Roseiflexineae</taxon>
        <taxon>Roseiflexaceae</taxon>
        <taxon>Kouleothrix</taxon>
    </lineage>
</organism>
<gene>
    <name evidence="2" type="ORF">SE17_11990</name>
</gene>
<dbReference type="PANTHER" id="PTHR43441:SF2">
    <property type="entry name" value="FAMILY ACETYLTRANSFERASE, PUTATIVE (AFU_ORTHOLOGUE AFUA_7G00850)-RELATED"/>
    <property type="match status" value="1"/>
</dbReference>
<dbReference type="GO" id="GO:1990189">
    <property type="term" value="F:protein N-terminal-serine acetyltransferase activity"/>
    <property type="evidence" value="ECO:0007669"/>
    <property type="project" value="TreeGrafter"/>
</dbReference>
<dbReference type="GO" id="GO:0005737">
    <property type="term" value="C:cytoplasm"/>
    <property type="evidence" value="ECO:0007669"/>
    <property type="project" value="TreeGrafter"/>
</dbReference>